<protein>
    <submittedName>
        <fullName evidence="2">Uncharacterized protein</fullName>
    </submittedName>
</protein>
<reference evidence="2" key="1">
    <citation type="submission" date="2023-06" db="EMBL/GenBank/DDBJ databases">
        <authorList>
            <consortium name="Lawrence Berkeley National Laboratory"/>
            <person name="Ahrendt S."/>
            <person name="Sahu N."/>
            <person name="Indic B."/>
            <person name="Wong-Bajracharya J."/>
            <person name="Merenyi Z."/>
            <person name="Ke H.-M."/>
            <person name="Monk M."/>
            <person name="Kocsube S."/>
            <person name="Drula E."/>
            <person name="Lipzen A."/>
            <person name="Balint B."/>
            <person name="Henrissat B."/>
            <person name="Andreopoulos B."/>
            <person name="Martin F.M."/>
            <person name="Harder C.B."/>
            <person name="Rigling D."/>
            <person name="Ford K.L."/>
            <person name="Foster G.D."/>
            <person name="Pangilinan J."/>
            <person name="Papanicolaou A."/>
            <person name="Barry K."/>
            <person name="LaButti K."/>
            <person name="Viragh M."/>
            <person name="Koriabine M."/>
            <person name="Yan M."/>
            <person name="Riley R."/>
            <person name="Champramary S."/>
            <person name="Plett K.L."/>
            <person name="Tsai I.J."/>
            <person name="Slot J."/>
            <person name="Sipos G."/>
            <person name="Plett J."/>
            <person name="Nagy L.G."/>
            <person name="Grigoriev I.V."/>
        </authorList>
    </citation>
    <scope>NUCLEOTIDE SEQUENCE</scope>
    <source>
        <strain evidence="2">HWK02</strain>
    </source>
</reference>
<dbReference type="EMBL" id="JAUEPU010000003">
    <property type="protein sequence ID" value="KAK0503656.1"/>
    <property type="molecule type" value="Genomic_DNA"/>
</dbReference>
<comment type="caution">
    <text evidence="2">The sequence shown here is derived from an EMBL/GenBank/DDBJ whole genome shotgun (WGS) entry which is preliminary data.</text>
</comment>
<proteinExistence type="predicted"/>
<evidence type="ECO:0000256" key="1">
    <source>
        <dbReference type="SAM" id="MobiDB-lite"/>
    </source>
</evidence>
<evidence type="ECO:0000313" key="3">
    <source>
        <dbReference type="Proteomes" id="UP001175228"/>
    </source>
</evidence>
<keyword evidence="3" id="KW-1185">Reference proteome</keyword>
<dbReference type="AlphaFoldDB" id="A0AA39QJT0"/>
<dbReference type="Proteomes" id="UP001175228">
    <property type="component" value="Unassembled WGS sequence"/>
</dbReference>
<evidence type="ECO:0000313" key="2">
    <source>
        <dbReference type="EMBL" id="KAK0503656.1"/>
    </source>
</evidence>
<feature type="region of interest" description="Disordered" evidence="1">
    <location>
        <begin position="84"/>
        <end position="106"/>
    </location>
</feature>
<accession>A0AA39QJT0</accession>
<gene>
    <name evidence="2" type="ORF">EDD18DRAFT_1326625</name>
</gene>
<sequence>MADQIGTWQSNVSKQISEKHRHAVSGLTAILAYRVHAQRMSAAFLKMDKASSQIFEIFEACGHAAAGYSNWSIEDLVANSRKRDTVLSTSRKRGRKRENNSSSQAKSYHLHLTEVARRSYTSRSEAARNPIPRSVVIWQTGGRKGVTLSPLRTLTVSPVSPDVVDLIATHPLVLYLMDFRFTHGLVLVISDVSPRSLAMVLFGLTWYWMWHRRAQTNAEG</sequence>
<name>A0AA39QJT0_9AGAR</name>
<organism evidence="2 3">
    <name type="scientific">Armillaria luteobubalina</name>
    <dbReference type="NCBI Taxonomy" id="153913"/>
    <lineage>
        <taxon>Eukaryota</taxon>
        <taxon>Fungi</taxon>
        <taxon>Dikarya</taxon>
        <taxon>Basidiomycota</taxon>
        <taxon>Agaricomycotina</taxon>
        <taxon>Agaricomycetes</taxon>
        <taxon>Agaricomycetidae</taxon>
        <taxon>Agaricales</taxon>
        <taxon>Marasmiineae</taxon>
        <taxon>Physalacriaceae</taxon>
        <taxon>Armillaria</taxon>
    </lineage>
</organism>